<dbReference type="PROSITE" id="PS50930">
    <property type="entry name" value="HTH_LYTTR"/>
    <property type="match status" value="1"/>
</dbReference>
<dbReference type="Gene3D" id="3.40.50.2300">
    <property type="match status" value="1"/>
</dbReference>
<dbReference type="InterPro" id="IPR001789">
    <property type="entry name" value="Sig_transdc_resp-reg_receiver"/>
</dbReference>
<dbReference type="Pfam" id="PF00072">
    <property type="entry name" value="Response_reg"/>
    <property type="match status" value="1"/>
</dbReference>
<keyword evidence="10" id="KW-1185">Reference proteome</keyword>
<dbReference type="EMBL" id="FMXC01000008">
    <property type="protein sequence ID" value="SDA50582.1"/>
    <property type="molecule type" value="Genomic_DNA"/>
</dbReference>
<dbReference type="GeneID" id="72686435"/>
<evidence type="ECO:0000259" key="6">
    <source>
        <dbReference type="PROSITE" id="PS50110"/>
    </source>
</evidence>
<comment type="function">
    <text evidence="4">Required for high-level post-exponential phase expression of a series of secreted proteins.</text>
</comment>
<dbReference type="SMART" id="SM00850">
    <property type="entry name" value="LytTR"/>
    <property type="match status" value="1"/>
</dbReference>
<dbReference type="SUPFAM" id="SSF52172">
    <property type="entry name" value="CheY-like"/>
    <property type="match status" value="1"/>
</dbReference>
<accession>A0AAX3UGH1</accession>
<feature type="modified residue" description="4-aspartylphosphate" evidence="5">
    <location>
        <position position="65"/>
    </location>
</feature>
<reference evidence="9" key="3">
    <citation type="submission" date="2023-04" db="EMBL/GenBank/DDBJ databases">
        <authorList>
            <person name="Wang Y."/>
        </authorList>
    </citation>
    <scope>NUCLEOTIDE SEQUENCE</scope>
    <source>
        <strain evidence="9">ZW18</strain>
    </source>
</reference>
<keyword evidence="2" id="KW-0902">Two-component regulatory system</keyword>
<evidence type="ECO:0000313" key="10">
    <source>
        <dbReference type="Proteomes" id="UP000181860"/>
    </source>
</evidence>
<proteinExistence type="predicted"/>
<feature type="domain" description="HTH LytTR-type" evidence="7">
    <location>
        <begin position="155"/>
        <end position="256"/>
    </location>
</feature>
<evidence type="ECO:0000256" key="3">
    <source>
        <dbReference type="ARBA" id="ARBA00023159"/>
    </source>
</evidence>
<dbReference type="GO" id="GO:0000156">
    <property type="term" value="F:phosphorelay response regulator activity"/>
    <property type="evidence" value="ECO:0007669"/>
    <property type="project" value="InterPro"/>
</dbReference>
<dbReference type="InterPro" id="IPR011006">
    <property type="entry name" value="CheY-like_superfamily"/>
</dbReference>
<evidence type="ECO:0000256" key="4">
    <source>
        <dbReference type="ARBA" id="ARBA00037164"/>
    </source>
</evidence>
<keyword evidence="9" id="KW-0238">DNA-binding</keyword>
<evidence type="ECO:0000256" key="2">
    <source>
        <dbReference type="ARBA" id="ARBA00023012"/>
    </source>
</evidence>
<dbReference type="Proteomes" id="UP001242513">
    <property type="component" value="Chromosome"/>
</dbReference>
<dbReference type="Pfam" id="PF04397">
    <property type="entry name" value="LytTR"/>
    <property type="match status" value="1"/>
</dbReference>
<evidence type="ECO:0000259" key="7">
    <source>
        <dbReference type="PROSITE" id="PS50930"/>
    </source>
</evidence>
<reference evidence="8 10" key="1">
    <citation type="submission" date="2016-10" db="EMBL/GenBank/DDBJ databases">
        <authorList>
            <person name="Varghese N."/>
            <person name="Submissions S."/>
        </authorList>
    </citation>
    <scope>NUCLEOTIDE SEQUENCE [LARGE SCALE GENOMIC DNA]</scope>
    <source>
        <strain evidence="8 10">ATCC 43761</strain>
    </source>
</reference>
<evidence type="ECO:0000313" key="11">
    <source>
        <dbReference type="Proteomes" id="UP001242513"/>
    </source>
</evidence>
<evidence type="ECO:0000256" key="5">
    <source>
        <dbReference type="PROSITE-ProRule" id="PRU00169"/>
    </source>
</evidence>
<keyword evidence="3" id="KW-0010">Activator</keyword>
<dbReference type="AlphaFoldDB" id="A0AAX3UGH1"/>
<organism evidence="9 11">
    <name type="scientific">Lactobacillus kefiranofaciens</name>
    <dbReference type="NCBI Taxonomy" id="267818"/>
    <lineage>
        <taxon>Bacteria</taxon>
        <taxon>Bacillati</taxon>
        <taxon>Bacillota</taxon>
        <taxon>Bacilli</taxon>
        <taxon>Lactobacillales</taxon>
        <taxon>Lactobacillaceae</taxon>
        <taxon>Lactobacillus</taxon>
    </lineage>
</organism>
<feature type="domain" description="Response regulatory" evidence="6">
    <location>
        <begin position="4"/>
        <end position="134"/>
    </location>
</feature>
<dbReference type="PANTHER" id="PTHR37299">
    <property type="entry name" value="TRANSCRIPTIONAL REGULATOR-RELATED"/>
    <property type="match status" value="1"/>
</dbReference>
<dbReference type="GO" id="GO:0003677">
    <property type="term" value="F:DNA binding"/>
    <property type="evidence" value="ECO:0007669"/>
    <property type="project" value="UniProtKB-KW"/>
</dbReference>
<evidence type="ECO:0000313" key="9">
    <source>
        <dbReference type="EMBL" id="WGO86752.1"/>
    </source>
</evidence>
<name>A0AAX3UGH1_9LACO</name>
<evidence type="ECO:0000313" key="8">
    <source>
        <dbReference type="EMBL" id="SDA50582.1"/>
    </source>
</evidence>
<gene>
    <name evidence="9" type="ORF">QEJ78_04765</name>
    <name evidence="8" type="ORF">SAMN02983011_00991</name>
</gene>
<keyword evidence="1" id="KW-0963">Cytoplasm</keyword>
<dbReference type="RefSeq" id="WP_013853698.1">
    <property type="nucleotide sequence ID" value="NZ_CP061341.1"/>
</dbReference>
<dbReference type="SMART" id="SM00448">
    <property type="entry name" value="REC"/>
    <property type="match status" value="1"/>
</dbReference>
<dbReference type="PANTHER" id="PTHR37299:SF3">
    <property type="entry name" value="STAGE 0 SPORULATION PROTEIN A HOMOLOG"/>
    <property type="match status" value="1"/>
</dbReference>
<dbReference type="InterPro" id="IPR046947">
    <property type="entry name" value="LytR-like"/>
</dbReference>
<evidence type="ECO:0000256" key="1">
    <source>
        <dbReference type="ARBA" id="ARBA00022490"/>
    </source>
</evidence>
<dbReference type="InterPro" id="IPR007492">
    <property type="entry name" value="LytTR_DNA-bd_dom"/>
</dbReference>
<dbReference type="Proteomes" id="UP000181860">
    <property type="component" value="Unassembled WGS sequence"/>
</dbReference>
<dbReference type="PROSITE" id="PS50110">
    <property type="entry name" value="RESPONSE_REGULATORY"/>
    <property type="match status" value="1"/>
</dbReference>
<sequence length="259" mass="29675">MKYSVFICDDDQSQINIISKFLGKAEGIISDNYDIVFDIASANNFGNAKKYLESNPYDGGIYFLDIELEKEIGKNNGFDLAELIKKQDKKAQIIFITTHADLSLISFERRLGPIDYIVKPKNENEYIQFQRRVVKTVEIAISNLKNSDFVQKMTFHYKVGRQIRNVNIDDIIYIATTDTPHKLEIVKMNGRGQFFGSISKYAKENSSLVKISQSCLVNPNNIELIDLKKYKVTFVNGDTADFSLSEYGKMKKLFDKIKN</sequence>
<protein>
    <submittedName>
        <fullName evidence="9">LytTR family DNA-binding domain-containing protein</fullName>
    </submittedName>
    <submittedName>
        <fullName evidence="8">Two component transcriptional regulator, LytTR family</fullName>
    </submittedName>
</protein>
<keyword evidence="5" id="KW-0597">Phosphoprotein</keyword>
<reference evidence="9" key="2">
    <citation type="journal article" date="2022" name="Food Funct.">
        <title>Lactobacillus kefiranofaciens ZW18 from Kefir enhances the anti-tumor effect of anti-programmed cell death 1 (PD-1) immunotherapy by modulating the gut microbiota.</title>
        <authorList>
            <person name="Zhao J."/>
            <person name="Wang Y."/>
            <person name="Wang J."/>
            <person name="Lv M."/>
            <person name="Zhou C."/>
            <person name="Jia L."/>
            <person name="Geng W."/>
        </authorList>
    </citation>
    <scope>NUCLEOTIDE SEQUENCE</scope>
    <source>
        <strain evidence="9">ZW18</strain>
    </source>
</reference>
<dbReference type="EMBL" id="CP123735">
    <property type="protein sequence ID" value="WGO86752.1"/>
    <property type="molecule type" value="Genomic_DNA"/>
</dbReference>
<dbReference type="Gene3D" id="2.40.50.1020">
    <property type="entry name" value="LytTr DNA-binding domain"/>
    <property type="match status" value="1"/>
</dbReference>